<comment type="caution">
    <text evidence="4">The sequence shown here is derived from an EMBL/GenBank/DDBJ whole genome shotgun (WGS) entry which is preliminary data.</text>
</comment>
<evidence type="ECO:0000256" key="2">
    <source>
        <dbReference type="ARBA" id="ARBA00022777"/>
    </source>
</evidence>
<organism evidence="4 5">
    <name type="scientific">Galbitalea soli</name>
    <dbReference type="NCBI Taxonomy" id="1268042"/>
    <lineage>
        <taxon>Bacteria</taxon>
        <taxon>Bacillati</taxon>
        <taxon>Actinomycetota</taxon>
        <taxon>Actinomycetes</taxon>
        <taxon>Micrococcales</taxon>
        <taxon>Microbacteriaceae</taxon>
        <taxon>Galbitalea</taxon>
    </lineage>
</organism>
<dbReference type="EMBL" id="JAAGWZ010000002">
    <property type="protein sequence ID" value="NEM90987.1"/>
    <property type="molecule type" value="Genomic_DNA"/>
</dbReference>
<protein>
    <recommendedName>
        <fullName evidence="3">Carbohydrate kinase PfkB domain-containing protein</fullName>
    </recommendedName>
</protein>
<evidence type="ECO:0000256" key="1">
    <source>
        <dbReference type="ARBA" id="ARBA00022679"/>
    </source>
</evidence>
<name>A0A7C9PMQ6_9MICO</name>
<dbReference type="InterPro" id="IPR002173">
    <property type="entry name" value="Carboh/pur_kinase_PfkB_CS"/>
</dbReference>
<dbReference type="GO" id="GO:0016301">
    <property type="term" value="F:kinase activity"/>
    <property type="evidence" value="ECO:0007669"/>
    <property type="project" value="UniProtKB-KW"/>
</dbReference>
<proteinExistence type="predicted"/>
<evidence type="ECO:0000313" key="4">
    <source>
        <dbReference type="EMBL" id="NEM90987.1"/>
    </source>
</evidence>
<dbReference type="Gene3D" id="3.40.1190.20">
    <property type="match status" value="1"/>
</dbReference>
<evidence type="ECO:0000259" key="3">
    <source>
        <dbReference type="Pfam" id="PF00294"/>
    </source>
</evidence>
<dbReference type="Proteomes" id="UP000479756">
    <property type="component" value="Unassembled WGS sequence"/>
</dbReference>
<dbReference type="InterPro" id="IPR011611">
    <property type="entry name" value="PfkB_dom"/>
</dbReference>
<gene>
    <name evidence="4" type="ORF">G3T37_06415</name>
</gene>
<dbReference type="InterPro" id="IPR029056">
    <property type="entry name" value="Ribokinase-like"/>
</dbReference>
<dbReference type="PROSITE" id="PS00584">
    <property type="entry name" value="PFKB_KINASES_2"/>
    <property type="match status" value="1"/>
</dbReference>
<dbReference type="RefSeq" id="WP_163472683.1">
    <property type="nucleotide sequence ID" value="NZ_JAAGWZ010000002.1"/>
</dbReference>
<dbReference type="PANTHER" id="PTHR10584">
    <property type="entry name" value="SUGAR KINASE"/>
    <property type="match status" value="1"/>
</dbReference>
<keyword evidence="5" id="KW-1185">Reference proteome</keyword>
<keyword evidence="2" id="KW-0418">Kinase</keyword>
<dbReference type="Pfam" id="PF00294">
    <property type="entry name" value="PfkB"/>
    <property type="match status" value="1"/>
</dbReference>
<dbReference type="AlphaFoldDB" id="A0A7C9PMQ6"/>
<keyword evidence="1" id="KW-0808">Transferase</keyword>
<dbReference type="PANTHER" id="PTHR10584:SF167">
    <property type="entry name" value="PFKB DOMAIN PROTEIN"/>
    <property type="match status" value="1"/>
</dbReference>
<evidence type="ECO:0000313" key="5">
    <source>
        <dbReference type="Proteomes" id="UP000479756"/>
    </source>
</evidence>
<sequence length="296" mass="29961">MADTPARVVVFGDVIDDIVVVPRGEIRVDTDTPSSIVRRAGGSAANAASWLAAAGVPVDFVGRVAADDVERHSALLARHGVTPHLHADPSRPTGTIVVVVAGERRTFLTERGANDALTPDEIGDELLAGTGILHLTGYSLFGRPADDRLAHLLNRATAAGVLVSVDPGSAGYLADFGVGPFLAAVRGAHYLFPNRDEGAVLTGEDDPLTIARALSALFPVVALTLGTEGVVLALRGAEPELIPIAPTATVDPTGAGDAFCAGFLAATLGGAAPRDAALAGAALAARAVSVLGGRPS</sequence>
<accession>A0A7C9PMQ6</accession>
<reference evidence="4 5" key="1">
    <citation type="journal article" date="2014" name="Int. J. Syst. Evol. Microbiol.">
        <title>Description of Galbitalea soli gen. nov., sp. nov., and Frondihabitans sucicola sp. nov.</title>
        <authorList>
            <person name="Kim S.J."/>
            <person name="Lim J.M."/>
            <person name="Ahn J.H."/>
            <person name="Weon H.Y."/>
            <person name="Hamada M."/>
            <person name="Suzuki K."/>
            <person name="Ahn T.Y."/>
            <person name="Kwon S.W."/>
        </authorList>
    </citation>
    <scope>NUCLEOTIDE SEQUENCE [LARGE SCALE GENOMIC DNA]</scope>
    <source>
        <strain evidence="4 5">NBRC 108727</strain>
    </source>
</reference>
<dbReference type="SUPFAM" id="SSF53613">
    <property type="entry name" value="Ribokinase-like"/>
    <property type="match status" value="1"/>
</dbReference>
<feature type="domain" description="Carbohydrate kinase PfkB" evidence="3">
    <location>
        <begin position="7"/>
        <end position="294"/>
    </location>
</feature>